<organism evidence="1">
    <name type="scientific">virus sp. ctVE78</name>
    <dbReference type="NCBI Taxonomy" id="2826804"/>
    <lineage>
        <taxon>Viruses</taxon>
    </lineage>
</organism>
<dbReference type="EMBL" id="BK015825">
    <property type="protein sequence ID" value="DAE26983.1"/>
    <property type="molecule type" value="Genomic_DNA"/>
</dbReference>
<evidence type="ECO:0000313" key="1">
    <source>
        <dbReference type="EMBL" id="DAE26983.1"/>
    </source>
</evidence>
<reference evidence="1" key="1">
    <citation type="journal article" date="2021" name="Proc. Natl. Acad. Sci. U.S.A.">
        <title>A Catalog of Tens of Thousands of Viruses from Human Metagenomes Reveals Hidden Associations with Chronic Diseases.</title>
        <authorList>
            <person name="Tisza M.J."/>
            <person name="Buck C.B."/>
        </authorList>
    </citation>
    <scope>NUCLEOTIDE SEQUENCE</scope>
    <source>
        <strain evidence="1">CtVE78</strain>
    </source>
</reference>
<proteinExistence type="predicted"/>
<accession>A0A8S5R6F2</accession>
<name>A0A8S5R6F2_9VIRU</name>
<protein>
    <submittedName>
        <fullName evidence="1">Uncharacterized protein</fullName>
    </submittedName>
</protein>
<sequence length="33" mass="4049">MPLWGSLFYSKEVGMKEIPPIDTRYEYVRYLCY</sequence>